<name>A0A381TR59_9ZZZZ</name>
<dbReference type="EMBL" id="UINC01005025">
    <property type="protein sequence ID" value="SVA18536.1"/>
    <property type="molecule type" value="Genomic_DNA"/>
</dbReference>
<dbReference type="InterPro" id="IPR019819">
    <property type="entry name" value="Carboxylesterase_B_CS"/>
</dbReference>
<dbReference type="InterPro" id="IPR029058">
    <property type="entry name" value="AB_hydrolase_fold"/>
</dbReference>
<dbReference type="PROSITE" id="PS00941">
    <property type="entry name" value="CARBOXYLESTERASE_B_2"/>
    <property type="match status" value="1"/>
</dbReference>
<dbReference type="SUPFAM" id="SSF53474">
    <property type="entry name" value="alpha/beta-Hydrolases"/>
    <property type="match status" value="1"/>
</dbReference>
<keyword evidence="2" id="KW-0378">Hydrolase</keyword>
<reference evidence="5" key="1">
    <citation type="submission" date="2018-05" db="EMBL/GenBank/DDBJ databases">
        <authorList>
            <person name="Lanie J.A."/>
            <person name="Ng W.-L."/>
            <person name="Kazmierczak K.M."/>
            <person name="Andrzejewski T.M."/>
            <person name="Davidsen T.M."/>
            <person name="Wayne K.J."/>
            <person name="Tettelin H."/>
            <person name="Glass J.I."/>
            <person name="Rusch D."/>
            <person name="Podicherti R."/>
            <person name="Tsui H.-C.T."/>
            <person name="Winkler M.E."/>
        </authorList>
    </citation>
    <scope>NUCLEOTIDE SEQUENCE</scope>
</reference>
<organism evidence="5">
    <name type="scientific">marine metagenome</name>
    <dbReference type="NCBI Taxonomy" id="408172"/>
    <lineage>
        <taxon>unclassified sequences</taxon>
        <taxon>metagenomes</taxon>
        <taxon>ecological metagenomes</taxon>
    </lineage>
</organism>
<dbReference type="PANTHER" id="PTHR11559">
    <property type="entry name" value="CARBOXYLESTERASE"/>
    <property type="match status" value="1"/>
</dbReference>
<dbReference type="InterPro" id="IPR019826">
    <property type="entry name" value="Carboxylesterase_B_AS"/>
</dbReference>
<dbReference type="InterPro" id="IPR050309">
    <property type="entry name" value="Type-B_Carboxylest/Lipase"/>
</dbReference>
<protein>
    <recommendedName>
        <fullName evidence="4">Carboxylesterase type B domain-containing protein</fullName>
    </recommendedName>
</protein>
<evidence type="ECO:0000313" key="5">
    <source>
        <dbReference type="EMBL" id="SVA18536.1"/>
    </source>
</evidence>
<evidence type="ECO:0000256" key="2">
    <source>
        <dbReference type="ARBA" id="ARBA00022801"/>
    </source>
</evidence>
<evidence type="ECO:0000256" key="1">
    <source>
        <dbReference type="ARBA" id="ARBA00005964"/>
    </source>
</evidence>
<feature type="region of interest" description="Disordered" evidence="3">
    <location>
        <begin position="43"/>
        <end position="77"/>
    </location>
</feature>
<dbReference type="AlphaFoldDB" id="A0A381TR59"/>
<sequence>MSETTRRPEDAPVARCAQGALRGRHRRGVQLFAGIPYAAPPVGERRFRAPAPPEPWDGERDARRFGPAAPQLPGEGLTSRVPIPWDEDCLTLNVVTPACDDAPRPVYVWIHGGAYKHGQGATPWYDGTSFATRGDIVVVTINYRLGALGFCDLASHLGDDFATCGINGTLDQAAALRWVHENIAGFGGDPDRITIGGESAGAFSVCNMVAMPTTNGLFHQAIAQSGAAHHTFGPDDGKEIAAQFLGRLGNPSADELLAMDVGTLLEAQEQVAADRSHLPGRNQEPFYPVWGHEALPRDPRELIAEGAGADIAMLTGTNEDELALWGVTGTTAAELDDMVGTITEDPSGMLATYRRRLDVADPGWLACAIGTDRVFRIPAVRLADARHANGADTWMYRFSWDSRAFDGQFGAAHALEIPFAFNTIDRPGVDVFLGPGEAPTALADTIHDAWIAFIRDGDPSTETLGVWPTYDPERRLVMDLDDGCSLLDDPEADERRIWDGLVR</sequence>
<dbReference type="PROSITE" id="PS00122">
    <property type="entry name" value="CARBOXYLESTERASE_B_1"/>
    <property type="match status" value="1"/>
</dbReference>
<evidence type="ECO:0000256" key="3">
    <source>
        <dbReference type="SAM" id="MobiDB-lite"/>
    </source>
</evidence>
<accession>A0A381TR59</accession>
<comment type="similarity">
    <text evidence="1">Belongs to the type-B carboxylesterase/lipase family.</text>
</comment>
<feature type="domain" description="Carboxylesterase type B" evidence="4">
    <location>
        <begin position="11"/>
        <end position="484"/>
    </location>
</feature>
<dbReference type="GO" id="GO:0016787">
    <property type="term" value="F:hydrolase activity"/>
    <property type="evidence" value="ECO:0007669"/>
    <property type="project" value="UniProtKB-KW"/>
</dbReference>
<proteinExistence type="inferred from homology"/>
<evidence type="ECO:0000259" key="4">
    <source>
        <dbReference type="Pfam" id="PF00135"/>
    </source>
</evidence>
<gene>
    <name evidence="5" type="ORF">METZ01_LOCUS71390</name>
</gene>
<dbReference type="Gene3D" id="3.40.50.1820">
    <property type="entry name" value="alpha/beta hydrolase"/>
    <property type="match status" value="1"/>
</dbReference>
<dbReference type="Pfam" id="PF00135">
    <property type="entry name" value="COesterase"/>
    <property type="match status" value="1"/>
</dbReference>
<dbReference type="InterPro" id="IPR002018">
    <property type="entry name" value="CarbesteraseB"/>
</dbReference>